<evidence type="ECO:0000256" key="6">
    <source>
        <dbReference type="ARBA" id="ARBA00022490"/>
    </source>
</evidence>
<protein>
    <recommendedName>
        <fullName evidence="14">Tetraspanin</fullName>
    </recommendedName>
</protein>
<feature type="disulfide bond" evidence="13">
    <location>
        <begin position="155"/>
        <end position="188"/>
    </location>
</feature>
<dbReference type="Proteomes" id="UP000694580">
    <property type="component" value="Chromosome 13"/>
</dbReference>
<keyword evidence="5" id="KW-1003">Cell membrane</keyword>
<keyword evidence="11 13" id="KW-1015">Disulfide bond</keyword>
<dbReference type="PIRSF" id="PIRSF002419">
    <property type="entry name" value="Tetraspanin"/>
    <property type="match status" value="1"/>
</dbReference>
<dbReference type="GO" id="GO:0019899">
    <property type="term" value="F:enzyme binding"/>
    <property type="evidence" value="ECO:0007669"/>
    <property type="project" value="UniProtKB-ARBA"/>
</dbReference>
<keyword evidence="10 14" id="KW-0472">Membrane</keyword>
<accession>A0AAY4ETX8</accession>
<feature type="transmembrane region" description="Helical" evidence="14">
    <location>
        <begin position="94"/>
        <end position="119"/>
    </location>
</feature>
<evidence type="ECO:0000256" key="13">
    <source>
        <dbReference type="PIRSR" id="PIRSR002419-1"/>
    </source>
</evidence>
<sequence>MTAKCCKCKCQAIYKTLLVSTSFFPYLYFFTFIFWSVAGAVLIAVGIYAKIAKEQGIVDTVTADPALLLIAVGSLMFSITFCGCFGALRNGSILLQLFLGLLVVLVLLQIATAALGFVFSDMVRRRRRRNKGIVRYRDDQDLENAIDFVQRKFQCCGVHSYKDWSLNVYFECSVTNPSLENCGVPFSCCSVLNTMCGYGTQKTKEFETSKSIYSKGCLSSIVQWGKQNLLLISGLSVGLLCLEVTAVQLNQIKKVETRKKVNTQRNMNRRNYKAPHQ</sequence>
<reference evidence="15" key="3">
    <citation type="submission" date="2025-09" db="UniProtKB">
        <authorList>
            <consortium name="Ensembl"/>
        </authorList>
    </citation>
    <scope>IDENTIFICATION</scope>
</reference>
<dbReference type="Ensembl" id="ENSDCDT00010071893.1">
    <property type="protein sequence ID" value="ENSDCDP00010061132.1"/>
    <property type="gene ID" value="ENSDCDG00010033803.1"/>
</dbReference>
<keyword evidence="12" id="KW-0325">Glycoprotein</keyword>
<dbReference type="SUPFAM" id="SSF48652">
    <property type="entry name" value="Tetraspanin"/>
    <property type="match status" value="1"/>
</dbReference>
<evidence type="ECO:0000256" key="4">
    <source>
        <dbReference type="ARBA" id="ARBA00006840"/>
    </source>
</evidence>
<name>A0AAY4ETX8_9TELE</name>
<comment type="subcellular location">
    <subcellularLocation>
        <location evidence="2">Cell junction</location>
        <location evidence="2">Adherens junction</location>
    </subcellularLocation>
    <subcellularLocation>
        <location evidence="3">Cell membrane</location>
        <topology evidence="3">Multi-pass membrane protein</topology>
    </subcellularLocation>
    <subcellularLocation>
        <location evidence="1">Cytoplasm</location>
    </subcellularLocation>
    <subcellularLocation>
        <location evidence="14">Membrane</location>
        <topology evidence="14">Multi-pass membrane protein</topology>
    </subcellularLocation>
</comment>
<evidence type="ECO:0000256" key="7">
    <source>
        <dbReference type="ARBA" id="ARBA00022692"/>
    </source>
</evidence>
<keyword evidence="7 14" id="KW-0812">Transmembrane</keyword>
<dbReference type="PANTHER" id="PTHR19282:SF168">
    <property type="entry name" value="TETRASPANIN"/>
    <property type="match status" value="1"/>
</dbReference>
<dbReference type="InterPro" id="IPR008952">
    <property type="entry name" value="Tetraspanin_EC2_sf"/>
</dbReference>
<dbReference type="InterPro" id="IPR000301">
    <property type="entry name" value="Tetraspanin_animals"/>
</dbReference>
<organism evidence="15 16">
    <name type="scientific">Denticeps clupeoides</name>
    <name type="common">denticle herring</name>
    <dbReference type="NCBI Taxonomy" id="299321"/>
    <lineage>
        <taxon>Eukaryota</taxon>
        <taxon>Metazoa</taxon>
        <taxon>Chordata</taxon>
        <taxon>Craniata</taxon>
        <taxon>Vertebrata</taxon>
        <taxon>Euteleostomi</taxon>
        <taxon>Actinopterygii</taxon>
        <taxon>Neopterygii</taxon>
        <taxon>Teleostei</taxon>
        <taxon>Clupei</taxon>
        <taxon>Clupeiformes</taxon>
        <taxon>Denticipitoidei</taxon>
        <taxon>Denticipitidae</taxon>
        <taxon>Denticeps</taxon>
    </lineage>
</organism>
<evidence type="ECO:0000256" key="10">
    <source>
        <dbReference type="ARBA" id="ARBA00023136"/>
    </source>
</evidence>
<keyword evidence="16" id="KW-1185">Reference proteome</keyword>
<dbReference type="AlphaFoldDB" id="A0AAY4ETX8"/>
<dbReference type="GO" id="GO:0051604">
    <property type="term" value="P:protein maturation"/>
    <property type="evidence" value="ECO:0007669"/>
    <property type="project" value="UniProtKB-ARBA"/>
</dbReference>
<feature type="transmembrane region" description="Helical" evidence="14">
    <location>
        <begin position="66"/>
        <end position="88"/>
    </location>
</feature>
<proteinExistence type="inferred from homology"/>
<dbReference type="Pfam" id="PF00335">
    <property type="entry name" value="Tetraspanin"/>
    <property type="match status" value="1"/>
</dbReference>
<comment type="similarity">
    <text evidence="4 14">Belongs to the tetraspanin (TM4SF) family.</text>
</comment>
<dbReference type="PANTHER" id="PTHR19282">
    <property type="entry name" value="TETRASPANIN"/>
    <property type="match status" value="1"/>
</dbReference>
<feature type="transmembrane region" description="Helical" evidence="14">
    <location>
        <begin position="26"/>
        <end position="45"/>
    </location>
</feature>
<evidence type="ECO:0000256" key="14">
    <source>
        <dbReference type="RuleBase" id="RU361218"/>
    </source>
</evidence>
<keyword evidence="6" id="KW-0963">Cytoplasm</keyword>
<keyword evidence="8" id="KW-0965">Cell junction</keyword>
<comment type="caution">
    <text evidence="14">Lacks conserved residue(s) required for the propagation of feature annotation.</text>
</comment>
<dbReference type="GO" id="GO:0005912">
    <property type="term" value="C:adherens junction"/>
    <property type="evidence" value="ECO:0007669"/>
    <property type="project" value="UniProtKB-SubCell"/>
</dbReference>
<gene>
    <name evidence="15" type="primary">zgc:113223</name>
</gene>
<evidence type="ECO:0000256" key="2">
    <source>
        <dbReference type="ARBA" id="ARBA00004536"/>
    </source>
</evidence>
<dbReference type="GO" id="GO:0005737">
    <property type="term" value="C:cytoplasm"/>
    <property type="evidence" value="ECO:0007669"/>
    <property type="project" value="UniProtKB-SubCell"/>
</dbReference>
<dbReference type="GO" id="GO:0046931">
    <property type="term" value="P:pore complex assembly"/>
    <property type="evidence" value="ECO:0007669"/>
    <property type="project" value="UniProtKB-ARBA"/>
</dbReference>
<reference evidence="15 16" key="1">
    <citation type="submission" date="2020-06" db="EMBL/GenBank/DDBJ databases">
        <authorList>
            <consortium name="Wellcome Sanger Institute Data Sharing"/>
        </authorList>
    </citation>
    <scope>NUCLEOTIDE SEQUENCE [LARGE SCALE GENOMIC DNA]</scope>
</reference>
<dbReference type="InterPro" id="IPR018499">
    <property type="entry name" value="Tetraspanin/Peripherin"/>
</dbReference>
<evidence type="ECO:0000256" key="11">
    <source>
        <dbReference type="ARBA" id="ARBA00023157"/>
    </source>
</evidence>
<evidence type="ECO:0000256" key="8">
    <source>
        <dbReference type="ARBA" id="ARBA00022949"/>
    </source>
</evidence>
<feature type="disulfide bond" evidence="13">
    <location>
        <begin position="156"/>
        <end position="172"/>
    </location>
</feature>
<evidence type="ECO:0000256" key="3">
    <source>
        <dbReference type="ARBA" id="ARBA00004651"/>
    </source>
</evidence>
<reference evidence="15" key="2">
    <citation type="submission" date="2025-08" db="UniProtKB">
        <authorList>
            <consortium name="Ensembl"/>
        </authorList>
    </citation>
    <scope>IDENTIFICATION</scope>
</reference>
<dbReference type="GO" id="GO:0072659">
    <property type="term" value="P:protein localization to plasma membrane"/>
    <property type="evidence" value="ECO:0007669"/>
    <property type="project" value="UniProtKB-ARBA"/>
</dbReference>
<dbReference type="GeneTree" id="ENSGT00940000165051"/>
<dbReference type="Gene3D" id="1.10.1450.10">
    <property type="entry name" value="Tetraspanin"/>
    <property type="match status" value="1"/>
</dbReference>
<dbReference type="FunFam" id="1.10.1450.10:FF:000007">
    <property type="entry name" value="Tetraspanin"/>
    <property type="match status" value="1"/>
</dbReference>
<dbReference type="GO" id="GO:0046930">
    <property type="term" value="C:pore complex"/>
    <property type="evidence" value="ECO:0007669"/>
    <property type="project" value="UniProtKB-ARBA"/>
</dbReference>
<keyword evidence="9 14" id="KW-1133">Transmembrane helix</keyword>
<dbReference type="GO" id="GO:0005886">
    <property type="term" value="C:plasma membrane"/>
    <property type="evidence" value="ECO:0007669"/>
    <property type="project" value="UniProtKB-SubCell"/>
</dbReference>
<evidence type="ECO:0000256" key="12">
    <source>
        <dbReference type="ARBA" id="ARBA00023180"/>
    </source>
</evidence>
<evidence type="ECO:0000256" key="1">
    <source>
        <dbReference type="ARBA" id="ARBA00004496"/>
    </source>
</evidence>
<evidence type="ECO:0000313" key="16">
    <source>
        <dbReference type="Proteomes" id="UP000694580"/>
    </source>
</evidence>
<evidence type="ECO:0000313" key="15">
    <source>
        <dbReference type="Ensembl" id="ENSDCDP00010061132.1"/>
    </source>
</evidence>
<evidence type="ECO:0000256" key="9">
    <source>
        <dbReference type="ARBA" id="ARBA00022989"/>
    </source>
</evidence>
<evidence type="ECO:0000256" key="5">
    <source>
        <dbReference type="ARBA" id="ARBA00022475"/>
    </source>
</evidence>
<dbReference type="PRINTS" id="PR00259">
    <property type="entry name" value="TMFOUR"/>
</dbReference>